<comment type="subcellular location">
    <subcellularLocation>
        <location evidence="1">Nucleus</location>
    </subcellularLocation>
</comment>
<gene>
    <name evidence="7" type="ORF">CEUTPL_LOCUS694</name>
</gene>
<dbReference type="Pfam" id="PF10198">
    <property type="entry name" value="Ada3"/>
    <property type="match status" value="1"/>
</dbReference>
<protein>
    <submittedName>
        <fullName evidence="7">Uncharacterized protein</fullName>
    </submittedName>
</protein>
<dbReference type="GO" id="GO:0000124">
    <property type="term" value="C:SAGA complex"/>
    <property type="evidence" value="ECO:0007669"/>
    <property type="project" value="TreeGrafter"/>
</dbReference>
<evidence type="ECO:0000256" key="5">
    <source>
        <dbReference type="ARBA" id="ARBA00023242"/>
    </source>
</evidence>
<name>A0A9N9MD92_9CUCU</name>
<evidence type="ECO:0000313" key="7">
    <source>
        <dbReference type="EMBL" id="CAG9759958.1"/>
    </source>
</evidence>
<evidence type="ECO:0000313" key="8">
    <source>
        <dbReference type="Proteomes" id="UP001152799"/>
    </source>
</evidence>
<evidence type="ECO:0000256" key="3">
    <source>
        <dbReference type="ARBA" id="ARBA00023015"/>
    </source>
</evidence>
<dbReference type="EMBL" id="OU892277">
    <property type="protein sequence ID" value="CAG9759958.1"/>
    <property type="molecule type" value="Genomic_DNA"/>
</dbReference>
<evidence type="ECO:0000256" key="1">
    <source>
        <dbReference type="ARBA" id="ARBA00004123"/>
    </source>
</evidence>
<keyword evidence="3" id="KW-0805">Transcription regulation</keyword>
<feature type="compositionally biased region" description="Polar residues" evidence="6">
    <location>
        <begin position="1"/>
        <end position="11"/>
    </location>
</feature>
<dbReference type="OrthoDB" id="1232at2759"/>
<dbReference type="AlphaFoldDB" id="A0A9N9MD92"/>
<dbReference type="PANTHER" id="PTHR13556:SF2">
    <property type="entry name" value="TRANSCRIPTIONAL ADAPTER 3"/>
    <property type="match status" value="1"/>
</dbReference>
<feature type="region of interest" description="Disordered" evidence="6">
    <location>
        <begin position="1"/>
        <end position="44"/>
    </location>
</feature>
<feature type="compositionally biased region" description="Acidic residues" evidence="6">
    <location>
        <begin position="30"/>
        <end position="44"/>
    </location>
</feature>
<organism evidence="7 8">
    <name type="scientific">Ceutorhynchus assimilis</name>
    <name type="common">cabbage seed weevil</name>
    <dbReference type="NCBI Taxonomy" id="467358"/>
    <lineage>
        <taxon>Eukaryota</taxon>
        <taxon>Metazoa</taxon>
        <taxon>Ecdysozoa</taxon>
        <taxon>Arthropoda</taxon>
        <taxon>Hexapoda</taxon>
        <taxon>Insecta</taxon>
        <taxon>Pterygota</taxon>
        <taxon>Neoptera</taxon>
        <taxon>Endopterygota</taxon>
        <taxon>Coleoptera</taxon>
        <taxon>Polyphaga</taxon>
        <taxon>Cucujiformia</taxon>
        <taxon>Curculionidae</taxon>
        <taxon>Ceutorhynchinae</taxon>
        <taxon>Ceutorhynchus</taxon>
    </lineage>
</organism>
<dbReference type="GO" id="GO:0003713">
    <property type="term" value="F:transcription coactivator activity"/>
    <property type="evidence" value="ECO:0007669"/>
    <property type="project" value="TreeGrafter"/>
</dbReference>
<dbReference type="Proteomes" id="UP001152799">
    <property type="component" value="Chromosome 1"/>
</dbReference>
<dbReference type="InterPro" id="IPR019340">
    <property type="entry name" value="Histone_AcTrfase_su3"/>
</dbReference>
<dbReference type="GO" id="GO:0006357">
    <property type="term" value="P:regulation of transcription by RNA polymerase II"/>
    <property type="evidence" value="ECO:0007669"/>
    <property type="project" value="TreeGrafter"/>
</dbReference>
<keyword evidence="8" id="KW-1185">Reference proteome</keyword>
<reference evidence="7" key="1">
    <citation type="submission" date="2022-01" db="EMBL/GenBank/DDBJ databases">
        <authorList>
            <person name="King R."/>
        </authorList>
    </citation>
    <scope>NUCLEOTIDE SEQUENCE</scope>
</reference>
<sequence length="447" mass="50754">MTSSSPASSISVEHYTEKLDGSTSPSSSTEDPEFDPESDLEDFDNVPVIKQEDNAELLPMYTCILCNNGEELVGIDDLDLLQYDLEKLLTTNALRTRFFLGQYTQADNDDKKANDNKTGKTKRPEYKELKHGLRVPKTRPNEYAYYEDTPKIKVPRYSNFEKFWSTVEPYCAPVGKDNLAFLDTFIQEQENAQPNDSIIPEVGEYFTKSWSDELMDDEENFCTLIIKKIQDTKEQDTVSIIEKLGGKTTERLLAATIYDKALKAAEAEAETTSCTETGKAHAKSDEIKTTKDADPTSHDGYDGCPKVAASLGKRLEKVLFEEGILTKNDVEKGPEDDDIIKEIKKCKEELLTINAHNVVELKKLRSAVVKNIEFNELQNELNTVDKQILELYNSYVVTHAQDEDKDIEKVFPEPMRPELASKANALFQQRYMLDNKINDMADTLYYC</sequence>
<keyword evidence="4" id="KW-0804">Transcription</keyword>
<dbReference type="GO" id="GO:0005634">
    <property type="term" value="C:nucleus"/>
    <property type="evidence" value="ECO:0007669"/>
    <property type="project" value="UniProtKB-SubCell"/>
</dbReference>
<keyword evidence="5" id="KW-0539">Nucleus</keyword>
<proteinExistence type="inferred from homology"/>
<accession>A0A9N9MD92</accession>
<evidence type="ECO:0000256" key="6">
    <source>
        <dbReference type="SAM" id="MobiDB-lite"/>
    </source>
</evidence>
<evidence type="ECO:0000256" key="2">
    <source>
        <dbReference type="ARBA" id="ARBA00005330"/>
    </source>
</evidence>
<evidence type="ECO:0000256" key="4">
    <source>
        <dbReference type="ARBA" id="ARBA00023163"/>
    </source>
</evidence>
<comment type="similarity">
    <text evidence="2">Belongs to the NGG1 family.</text>
</comment>
<dbReference type="PANTHER" id="PTHR13556">
    <property type="entry name" value="TRANSCRIPTIONAL ADAPTER 3-RELATED"/>
    <property type="match status" value="1"/>
</dbReference>